<dbReference type="AlphaFoldDB" id="A0A165E7T2"/>
<name>A0A165E7T2_9APHY</name>
<keyword evidence="4" id="KW-1185">Reference proteome</keyword>
<evidence type="ECO:0000259" key="2">
    <source>
        <dbReference type="Pfam" id="PF20151"/>
    </source>
</evidence>
<feature type="non-terminal residue" evidence="3">
    <location>
        <position position="248"/>
    </location>
</feature>
<evidence type="ECO:0000313" key="4">
    <source>
        <dbReference type="Proteomes" id="UP000076871"/>
    </source>
</evidence>
<protein>
    <recommendedName>
        <fullName evidence="2">DUF6533 domain-containing protein</fullName>
    </recommendedName>
</protein>
<reference evidence="3 4" key="1">
    <citation type="journal article" date="2016" name="Mol. Biol. Evol.">
        <title>Comparative Genomics of Early-Diverging Mushroom-Forming Fungi Provides Insights into the Origins of Lignocellulose Decay Capabilities.</title>
        <authorList>
            <person name="Nagy L.G."/>
            <person name="Riley R."/>
            <person name="Tritt A."/>
            <person name="Adam C."/>
            <person name="Daum C."/>
            <person name="Floudas D."/>
            <person name="Sun H."/>
            <person name="Yadav J.S."/>
            <person name="Pangilinan J."/>
            <person name="Larsson K.H."/>
            <person name="Matsuura K."/>
            <person name="Barry K."/>
            <person name="Labutti K."/>
            <person name="Kuo R."/>
            <person name="Ohm R.A."/>
            <person name="Bhattacharya S.S."/>
            <person name="Shirouzu T."/>
            <person name="Yoshinaga Y."/>
            <person name="Martin F.M."/>
            <person name="Grigoriev I.V."/>
            <person name="Hibbett D.S."/>
        </authorList>
    </citation>
    <scope>NUCLEOTIDE SEQUENCE [LARGE SCALE GENOMIC DNA]</scope>
    <source>
        <strain evidence="3 4">93-53</strain>
    </source>
</reference>
<dbReference type="InterPro" id="IPR045340">
    <property type="entry name" value="DUF6533"/>
</dbReference>
<keyword evidence="1" id="KW-1133">Transmembrane helix</keyword>
<dbReference type="OrthoDB" id="2803471at2759"/>
<feature type="domain" description="DUF6533" evidence="2">
    <location>
        <begin position="5"/>
        <end position="43"/>
    </location>
</feature>
<dbReference type="Pfam" id="PF20151">
    <property type="entry name" value="DUF6533"/>
    <property type="match status" value="1"/>
</dbReference>
<gene>
    <name evidence="3" type="ORF">LAESUDRAFT_700165</name>
</gene>
<dbReference type="InParanoid" id="A0A165E7T2"/>
<dbReference type="RefSeq" id="XP_040764147.1">
    <property type="nucleotide sequence ID" value="XM_040906402.1"/>
</dbReference>
<feature type="transmembrane region" description="Helical" evidence="1">
    <location>
        <begin position="55"/>
        <end position="74"/>
    </location>
</feature>
<evidence type="ECO:0000313" key="3">
    <source>
        <dbReference type="EMBL" id="KZT06407.1"/>
    </source>
</evidence>
<proteinExistence type="predicted"/>
<keyword evidence="1" id="KW-0812">Transmembrane</keyword>
<dbReference type="Proteomes" id="UP000076871">
    <property type="component" value="Unassembled WGS sequence"/>
</dbReference>
<dbReference type="GeneID" id="63823431"/>
<sequence length="248" mass="27813">MNPSALILYDYFLTIGDEYEYIWKARFTFASALFYALRYCAILQTFIWIPWLAAFSSWPVSTSILFTALRMYAIYNKSKSVFALVLGLNIIAPAILVYTFTVMEPHLKTSHGGRAVCSYKTRISASAFDKWELGGRASSILADIVGMFLTWKKMHPINDVSKRAALGDSLLINTTWYFAALSVVNAVGIGISHLDSTLFTEPVHAWVAAQTSIILSRLMFRLRKLNASINDVTYFADDDADSLWVAAE</sequence>
<dbReference type="EMBL" id="KV427624">
    <property type="protein sequence ID" value="KZT06407.1"/>
    <property type="molecule type" value="Genomic_DNA"/>
</dbReference>
<feature type="transmembrane region" description="Helical" evidence="1">
    <location>
        <begin position="81"/>
        <end position="100"/>
    </location>
</feature>
<evidence type="ECO:0000256" key="1">
    <source>
        <dbReference type="SAM" id="Phobius"/>
    </source>
</evidence>
<organism evidence="3 4">
    <name type="scientific">Laetiporus sulphureus 93-53</name>
    <dbReference type="NCBI Taxonomy" id="1314785"/>
    <lineage>
        <taxon>Eukaryota</taxon>
        <taxon>Fungi</taxon>
        <taxon>Dikarya</taxon>
        <taxon>Basidiomycota</taxon>
        <taxon>Agaricomycotina</taxon>
        <taxon>Agaricomycetes</taxon>
        <taxon>Polyporales</taxon>
        <taxon>Laetiporus</taxon>
    </lineage>
</organism>
<keyword evidence="1" id="KW-0472">Membrane</keyword>
<accession>A0A165E7T2</accession>